<name>W2L4D5_PHYNI</name>
<gene>
    <name evidence="2" type="ORF">L917_09412</name>
</gene>
<dbReference type="Proteomes" id="UP000054423">
    <property type="component" value="Unassembled WGS sequence"/>
</dbReference>
<proteinExistence type="predicted"/>
<reference evidence="2" key="1">
    <citation type="submission" date="2013-11" db="EMBL/GenBank/DDBJ databases">
        <title>The Genome Sequence of Phytophthora parasitica CHvinca01.</title>
        <authorList>
            <consortium name="The Broad Institute Genomics Platform"/>
            <person name="Russ C."/>
            <person name="Tyler B."/>
            <person name="Panabieres F."/>
            <person name="Shan W."/>
            <person name="Tripathy S."/>
            <person name="Grunwald N."/>
            <person name="Machado M."/>
            <person name="Johnson C.S."/>
            <person name="Arredondo F."/>
            <person name="Hong C."/>
            <person name="Coffey M."/>
            <person name="Young S.K."/>
            <person name="Zeng Q."/>
            <person name="Gargeya S."/>
            <person name="Fitzgerald M."/>
            <person name="Abouelleil A."/>
            <person name="Alvarado L."/>
            <person name="Chapman S.B."/>
            <person name="Gainer-Dewar J."/>
            <person name="Goldberg J."/>
            <person name="Griggs A."/>
            <person name="Gujja S."/>
            <person name="Hansen M."/>
            <person name="Howarth C."/>
            <person name="Imamovic A."/>
            <person name="Ireland A."/>
            <person name="Larimer J."/>
            <person name="McCowan C."/>
            <person name="Murphy C."/>
            <person name="Pearson M."/>
            <person name="Poon T.W."/>
            <person name="Priest M."/>
            <person name="Roberts A."/>
            <person name="Saif S."/>
            <person name="Shea T."/>
            <person name="Sykes S."/>
            <person name="Wortman J."/>
            <person name="Nusbaum C."/>
            <person name="Birren B."/>
        </authorList>
    </citation>
    <scope>NUCLEOTIDE SEQUENCE [LARGE SCALE GENOMIC DNA]</scope>
    <source>
        <strain evidence="2">CHvinca01</strain>
    </source>
</reference>
<dbReference type="EMBL" id="KI679927">
    <property type="protein sequence ID" value="ETL92227.1"/>
    <property type="molecule type" value="Genomic_DNA"/>
</dbReference>
<organism evidence="2">
    <name type="scientific">Phytophthora nicotianae</name>
    <name type="common">Potato buckeye rot agent</name>
    <name type="synonym">Phytophthora parasitica</name>
    <dbReference type="NCBI Taxonomy" id="4792"/>
    <lineage>
        <taxon>Eukaryota</taxon>
        <taxon>Sar</taxon>
        <taxon>Stramenopiles</taxon>
        <taxon>Oomycota</taxon>
        <taxon>Peronosporomycetes</taxon>
        <taxon>Peronosporales</taxon>
        <taxon>Peronosporaceae</taxon>
        <taxon>Phytophthora</taxon>
    </lineage>
</organism>
<feature type="compositionally biased region" description="Low complexity" evidence="1">
    <location>
        <begin position="149"/>
        <end position="160"/>
    </location>
</feature>
<evidence type="ECO:0000256" key="1">
    <source>
        <dbReference type="SAM" id="MobiDB-lite"/>
    </source>
</evidence>
<sequence>MMSKWEGFVSASDYVVVDDDVDVHEPDVIIDDEAEKEEEEEEEESKETVIQPAIVLRHCLELSSFLLQRGAQTDSERRALSTVTALVWETTLKANQQKTMGDFVMYTRFLSPFICNTGVAIDRPRRACTSRKLSLQDLVDDDSSRSDSDAGVSSTSVDDSTPTNTSGSKTSSDHSADESVTWPDLAKTEFVSCEGFHAYLDLYQKETFQASNAHTIRSSNALYEKRGGEEQAD</sequence>
<evidence type="ECO:0000313" key="2">
    <source>
        <dbReference type="EMBL" id="ETL92227.1"/>
    </source>
</evidence>
<feature type="region of interest" description="Disordered" evidence="1">
    <location>
        <begin position="139"/>
        <end position="179"/>
    </location>
</feature>
<accession>W2L4D5</accession>
<dbReference type="AlphaFoldDB" id="W2L4D5"/>
<protein>
    <submittedName>
        <fullName evidence="2">Uncharacterized protein</fullName>
    </submittedName>
</protein>
<feature type="compositionally biased region" description="Polar residues" evidence="1">
    <location>
        <begin position="161"/>
        <end position="170"/>
    </location>
</feature>